<evidence type="ECO:0000313" key="2">
    <source>
        <dbReference type="EMBL" id="KJJ84176.1"/>
    </source>
</evidence>
<keyword evidence="3" id="KW-1185">Reference proteome</keyword>
<dbReference type="EMBL" id="JYNY01000395">
    <property type="protein sequence ID" value="KJJ84176.1"/>
    <property type="molecule type" value="Genomic_DNA"/>
</dbReference>
<dbReference type="Proteomes" id="UP000033428">
    <property type="component" value="Unassembled WGS sequence"/>
</dbReference>
<sequence>MDIWILCLRMLIMVQVIIPILIFIGVRQQGHIQQKQNFPLCVQKIVL</sequence>
<accession>A0A0F0CRQ7</accession>
<keyword evidence="1" id="KW-1133">Transmembrane helix</keyword>
<proteinExistence type="predicted"/>
<protein>
    <submittedName>
        <fullName evidence="2">Uncharacterized protein</fullName>
    </submittedName>
</protein>
<feature type="transmembrane region" description="Helical" evidence="1">
    <location>
        <begin position="6"/>
        <end position="26"/>
    </location>
</feature>
<name>A0A0F0CRQ7_9BACT</name>
<gene>
    <name evidence="2" type="ORF">OMAG_001954</name>
</gene>
<reference evidence="2 3" key="1">
    <citation type="submission" date="2015-02" db="EMBL/GenBank/DDBJ databases">
        <title>Single-cell genomics of uncultivated deep-branching MTB reveals a conserved set of magnetosome genes.</title>
        <authorList>
            <person name="Kolinko S."/>
            <person name="Richter M."/>
            <person name="Glockner F.O."/>
            <person name="Brachmann A."/>
            <person name="Schuler D."/>
        </authorList>
    </citation>
    <scope>NUCLEOTIDE SEQUENCE [LARGE SCALE GENOMIC DNA]</scope>
    <source>
        <strain evidence="2">SKK-01</strain>
    </source>
</reference>
<comment type="caution">
    <text evidence="2">The sequence shown here is derived from an EMBL/GenBank/DDBJ whole genome shotgun (WGS) entry which is preliminary data.</text>
</comment>
<keyword evidence="1" id="KW-0812">Transmembrane</keyword>
<evidence type="ECO:0000313" key="3">
    <source>
        <dbReference type="Proteomes" id="UP000033428"/>
    </source>
</evidence>
<dbReference type="AlphaFoldDB" id="A0A0F0CRQ7"/>
<keyword evidence="1" id="KW-0472">Membrane</keyword>
<evidence type="ECO:0000256" key="1">
    <source>
        <dbReference type="SAM" id="Phobius"/>
    </source>
</evidence>
<organism evidence="2 3">
    <name type="scientific">Candidatus Omnitrophus magneticus</name>
    <dbReference type="NCBI Taxonomy" id="1609969"/>
    <lineage>
        <taxon>Bacteria</taxon>
        <taxon>Pseudomonadati</taxon>
        <taxon>Candidatus Omnitrophota</taxon>
        <taxon>Candidatus Omnitrophus</taxon>
    </lineage>
</organism>